<protein>
    <submittedName>
        <fullName evidence="1">Uncharacterized protein</fullName>
    </submittedName>
</protein>
<name>A0ACC6PKN4_9ACTN</name>
<gene>
    <name evidence="1" type="ORF">WKI67_00355</name>
</gene>
<proteinExistence type="predicted"/>
<sequence>MFERFDHSPAGPIGPSVRTPRACEELGELTKPFSPLIGELLALYCHTRPIGLLSQTESCRDEYQMTARQIIHHILEGWRNQTDGHGTIRDLLIEHMPLHTVLPQAPDSADMEFPHSARHR</sequence>
<reference evidence="1" key="1">
    <citation type="submission" date="2024-03" db="EMBL/GenBank/DDBJ databases">
        <title>Novel Streptomyces species of biotechnological and ecological value are a feature of Machair soil.</title>
        <authorList>
            <person name="Prole J.R."/>
            <person name="Goodfellow M."/>
            <person name="Allenby N."/>
            <person name="Ward A.C."/>
        </authorList>
    </citation>
    <scope>NUCLEOTIDE SEQUENCE</scope>
    <source>
        <strain evidence="1">MS2.AVA.5</strain>
    </source>
</reference>
<dbReference type="EMBL" id="JBBKAJ010000002">
    <property type="protein sequence ID" value="MEJ8631955.1"/>
    <property type="molecule type" value="Genomic_DNA"/>
</dbReference>
<accession>A0ACC6PKN4</accession>
<comment type="caution">
    <text evidence="1">The sequence shown here is derived from an EMBL/GenBank/DDBJ whole genome shotgun (WGS) entry which is preliminary data.</text>
</comment>
<evidence type="ECO:0000313" key="2">
    <source>
        <dbReference type="Proteomes" id="UP001377168"/>
    </source>
</evidence>
<keyword evidence="2" id="KW-1185">Reference proteome</keyword>
<dbReference type="Proteomes" id="UP001377168">
    <property type="component" value="Unassembled WGS sequence"/>
</dbReference>
<evidence type="ECO:0000313" key="1">
    <source>
        <dbReference type="EMBL" id="MEJ8631955.1"/>
    </source>
</evidence>
<organism evidence="1 2">
    <name type="scientific">Streptomyces achmelvichensis</name>
    <dbReference type="NCBI Taxonomy" id="3134111"/>
    <lineage>
        <taxon>Bacteria</taxon>
        <taxon>Bacillati</taxon>
        <taxon>Actinomycetota</taxon>
        <taxon>Actinomycetes</taxon>
        <taxon>Kitasatosporales</taxon>
        <taxon>Streptomycetaceae</taxon>
        <taxon>Streptomyces</taxon>
    </lineage>
</organism>